<evidence type="ECO:0000313" key="2">
    <source>
        <dbReference type="Proteomes" id="UP000789405"/>
    </source>
</evidence>
<dbReference type="Proteomes" id="UP000789405">
    <property type="component" value="Unassembled WGS sequence"/>
</dbReference>
<comment type="caution">
    <text evidence="1">The sequence shown here is derived from an EMBL/GenBank/DDBJ whole genome shotgun (WGS) entry which is preliminary data.</text>
</comment>
<protein>
    <submittedName>
        <fullName evidence="1">15594_t:CDS:1</fullName>
    </submittedName>
</protein>
<dbReference type="AlphaFoldDB" id="A0A9N8V614"/>
<reference evidence="1" key="1">
    <citation type="submission" date="2021-06" db="EMBL/GenBank/DDBJ databases">
        <authorList>
            <person name="Kallberg Y."/>
            <person name="Tangrot J."/>
            <person name="Rosling A."/>
        </authorList>
    </citation>
    <scope>NUCLEOTIDE SEQUENCE</scope>
    <source>
        <strain evidence="1">MA453B</strain>
    </source>
</reference>
<gene>
    <name evidence="1" type="ORF">DERYTH_LOCUS128</name>
</gene>
<evidence type="ECO:0000313" key="1">
    <source>
        <dbReference type="EMBL" id="CAG8444908.1"/>
    </source>
</evidence>
<dbReference type="OrthoDB" id="2425148at2759"/>
<keyword evidence="2" id="KW-1185">Reference proteome</keyword>
<name>A0A9N8V614_9GLOM</name>
<organism evidence="1 2">
    <name type="scientific">Dentiscutata erythropus</name>
    <dbReference type="NCBI Taxonomy" id="1348616"/>
    <lineage>
        <taxon>Eukaryota</taxon>
        <taxon>Fungi</taxon>
        <taxon>Fungi incertae sedis</taxon>
        <taxon>Mucoromycota</taxon>
        <taxon>Glomeromycotina</taxon>
        <taxon>Glomeromycetes</taxon>
        <taxon>Diversisporales</taxon>
        <taxon>Gigasporaceae</taxon>
        <taxon>Dentiscutata</taxon>
    </lineage>
</organism>
<dbReference type="EMBL" id="CAJVPY010000024">
    <property type="protein sequence ID" value="CAG8444908.1"/>
    <property type="molecule type" value="Genomic_DNA"/>
</dbReference>
<feature type="non-terminal residue" evidence="1">
    <location>
        <position position="1"/>
    </location>
</feature>
<accession>A0A9N8V614</accession>
<proteinExistence type="predicted"/>
<feature type="non-terminal residue" evidence="1">
    <location>
        <position position="144"/>
    </location>
</feature>
<sequence length="144" mass="17080">MYELSEEPTPLNLYEKHTSFELFEESTSFELSEELISSLNCETSDNISISSSSNFFYKKRKFNQPKPKQLNRQNSKQQYIKSSWVWGYFELSEDRKFDICKVKTMNLNNQEVKCGHKFLYDGSMGNMSSHLQDKHDLHENRNKI</sequence>